<dbReference type="AlphaFoldDB" id="A0A0C1GW42"/>
<protein>
    <submittedName>
        <fullName evidence="1">LysR family transcriptional regulator</fullName>
    </submittedName>
</protein>
<sequence length="44" mass="4952">MFQTTFGASEGRLKYLFSKPAVPRAAGILQPTPHPLAVYRKEYI</sequence>
<name>A0A0C1GW42_9NEIS</name>
<dbReference type="Proteomes" id="UP000031390">
    <property type="component" value="Unassembled WGS sequence"/>
</dbReference>
<dbReference type="EMBL" id="JUFZ01000120">
    <property type="protein sequence ID" value="KIC06057.1"/>
    <property type="molecule type" value="Genomic_DNA"/>
</dbReference>
<accession>A0A0C1GW42</accession>
<evidence type="ECO:0000313" key="1">
    <source>
        <dbReference type="EMBL" id="KIC06057.1"/>
    </source>
</evidence>
<reference evidence="1 2" key="1">
    <citation type="submission" date="2014-12" db="EMBL/GenBank/DDBJ databases">
        <title>Genome sequence of Morococcus cerebrosus.</title>
        <authorList>
            <person name="Shin S.-K."/>
            <person name="Yi H."/>
        </authorList>
    </citation>
    <scope>NUCLEOTIDE SEQUENCE [LARGE SCALE GENOMIC DNA]</scope>
    <source>
        <strain evidence="1 2">CIP 81.93</strain>
    </source>
</reference>
<dbReference type="PATRIC" id="fig|1056807.3.peg.2364"/>
<proteinExistence type="predicted"/>
<evidence type="ECO:0000313" key="2">
    <source>
        <dbReference type="Proteomes" id="UP000031390"/>
    </source>
</evidence>
<organism evidence="1 2">
    <name type="scientific">Morococcus cerebrosus</name>
    <dbReference type="NCBI Taxonomy" id="1056807"/>
    <lineage>
        <taxon>Bacteria</taxon>
        <taxon>Pseudomonadati</taxon>
        <taxon>Pseudomonadota</taxon>
        <taxon>Betaproteobacteria</taxon>
        <taxon>Neisseriales</taxon>
        <taxon>Neisseriaceae</taxon>
        <taxon>Morococcus</taxon>
    </lineage>
</organism>
<gene>
    <name evidence="1" type="ORF">MCC93_24630</name>
</gene>
<comment type="caution">
    <text evidence="1">The sequence shown here is derived from an EMBL/GenBank/DDBJ whole genome shotgun (WGS) entry which is preliminary data.</text>
</comment>